<dbReference type="Gene3D" id="2.120.10.30">
    <property type="entry name" value="TolB, C-terminal domain"/>
    <property type="match status" value="1"/>
</dbReference>
<dbReference type="EMBL" id="BIFT01000001">
    <property type="protein sequence ID" value="GCE28963.1"/>
    <property type="molecule type" value="Genomic_DNA"/>
</dbReference>
<sequence length="452" mass="48400">MHPKTLFGTVLMLIAVLISACNINANATASNTTFVTTTNCPGQERGRAAVMPALTSPQHQDVAYLWQDHAKTVLSEYDTQTGNKKKLLTFTENDNVNANVSPDGHWIIVTQSTSDLENAIKLVRIDGAYAQTLYCSTSDNFLSSALLSPNQHSLVFSEVNPNTQTFTLNKLDMSTGKVQALLSSLQPGYPGVPIQPQAIGDTSTQASSQQPQANIHYYSQLLMPQSGKPPITGYIPFKWAGNSSLYLQSAAVVPSGGGAFPNNLYQLLDINKPVEQQSNNVKSLTAALKQGSCYNYDITADHTQLICSMGPSNPLDPTQPGVGVAAVNGTSLHNIFTASSSNQMVLASTPSGHMVLFIVNDVKTKLAQFYQINSNGTALKLITSAKAAEYAYEGYGARKGYANVLHDGKYYALLAFTNSTNMLVIGKLAGGSPTTTKISDDIETRIVGWTAA</sequence>
<evidence type="ECO:0000313" key="2">
    <source>
        <dbReference type="EMBL" id="GCE28963.1"/>
    </source>
</evidence>
<dbReference type="OrthoDB" id="164839at2"/>
<dbReference type="AlphaFoldDB" id="A0A402BC54"/>
<comment type="caution">
    <text evidence="2">The sequence shown here is derived from an EMBL/GenBank/DDBJ whole genome shotgun (WGS) entry which is preliminary data.</text>
</comment>
<dbReference type="InterPro" id="IPR011042">
    <property type="entry name" value="6-blade_b-propeller_TolB-like"/>
</dbReference>
<evidence type="ECO:0000313" key="3">
    <source>
        <dbReference type="Proteomes" id="UP000287171"/>
    </source>
</evidence>
<evidence type="ECO:0008006" key="4">
    <source>
        <dbReference type="Google" id="ProtNLM"/>
    </source>
</evidence>
<dbReference type="SUPFAM" id="SSF82171">
    <property type="entry name" value="DPP6 N-terminal domain-like"/>
    <property type="match status" value="1"/>
</dbReference>
<dbReference type="RefSeq" id="WP_126629127.1">
    <property type="nucleotide sequence ID" value="NZ_BIFT01000001.1"/>
</dbReference>
<protein>
    <recommendedName>
        <fullName evidence="4">Lipoprotein LpqB beta-propeller domain-containing protein</fullName>
    </recommendedName>
</protein>
<organism evidence="2 3">
    <name type="scientific">Dictyobacter alpinus</name>
    <dbReference type="NCBI Taxonomy" id="2014873"/>
    <lineage>
        <taxon>Bacteria</taxon>
        <taxon>Bacillati</taxon>
        <taxon>Chloroflexota</taxon>
        <taxon>Ktedonobacteria</taxon>
        <taxon>Ktedonobacterales</taxon>
        <taxon>Dictyobacteraceae</taxon>
        <taxon>Dictyobacter</taxon>
    </lineage>
</organism>
<accession>A0A402BC54</accession>
<reference evidence="3" key="1">
    <citation type="submission" date="2018-12" db="EMBL/GenBank/DDBJ databases">
        <title>Tengunoibacter tsumagoiensis gen. nov., sp. nov., Dictyobacter kobayashii sp. nov., D. alpinus sp. nov., and D. joshuensis sp. nov. and description of Dictyobacteraceae fam. nov. within the order Ktedonobacterales isolated from Tengu-no-mugimeshi.</title>
        <authorList>
            <person name="Wang C.M."/>
            <person name="Zheng Y."/>
            <person name="Sakai Y."/>
            <person name="Toyoda A."/>
            <person name="Minakuchi Y."/>
            <person name="Abe K."/>
            <person name="Yokota A."/>
            <person name="Yabe S."/>
        </authorList>
    </citation>
    <scope>NUCLEOTIDE SEQUENCE [LARGE SCALE GENOMIC DNA]</scope>
    <source>
        <strain evidence="3">Uno16</strain>
    </source>
</reference>
<proteinExistence type="predicted"/>
<evidence type="ECO:0000256" key="1">
    <source>
        <dbReference type="SAM" id="SignalP"/>
    </source>
</evidence>
<feature type="signal peptide" evidence="1">
    <location>
        <begin position="1"/>
        <end position="27"/>
    </location>
</feature>
<name>A0A402BC54_9CHLR</name>
<keyword evidence="1" id="KW-0732">Signal</keyword>
<dbReference type="Proteomes" id="UP000287171">
    <property type="component" value="Unassembled WGS sequence"/>
</dbReference>
<gene>
    <name evidence="2" type="ORF">KDA_44470</name>
</gene>
<feature type="chain" id="PRO_5019512728" description="Lipoprotein LpqB beta-propeller domain-containing protein" evidence="1">
    <location>
        <begin position="28"/>
        <end position="452"/>
    </location>
</feature>
<dbReference type="PROSITE" id="PS51257">
    <property type="entry name" value="PROKAR_LIPOPROTEIN"/>
    <property type="match status" value="1"/>
</dbReference>
<keyword evidence="3" id="KW-1185">Reference proteome</keyword>